<evidence type="ECO:0000256" key="2">
    <source>
        <dbReference type="ARBA" id="ARBA00004922"/>
    </source>
</evidence>
<dbReference type="PANTHER" id="PTHR13117">
    <property type="entry name" value="ENDOPLASMIC RETICULUM MULTISPAN TRANSMEMBRANE PROTEIN-RELATED"/>
    <property type="match status" value="1"/>
</dbReference>
<evidence type="ECO:0000256" key="6">
    <source>
        <dbReference type="ARBA" id="ARBA00022989"/>
    </source>
</evidence>
<keyword evidence="11" id="KW-1185">Reference proteome</keyword>
<comment type="caution">
    <text evidence="9">Lacks conserved residue(s) required for the propagation of feature annotation.</text>
</comment>
<sequence>MRTMRLCKLLAEPLYILSQNLLLLKLWLIVETAATIFALSDNVNHSFQAKVKIYLDYVNNLENLGIFVTSVLVEVLGYFLCKAQNVTSTYDKGIVFASSQTAYEACLFLGYWSYFVPFHAFRSSDLFPFRNEFFFFVSASMCFLFNLLSSQELILQKEEKIVLVWLDTPYNQAVYGLVHNLVMWAGSDITFSFPGSLVVRLVFLPLKESSHATFSRSASGLFLSPHDSSAFSFTICLPSGFIAAFVESKPEPNE</sequence>
<keyword evidence="6 9" id="KW-1133">Transmembrane helix</keyword>
<comment type="subcellular location">
    <subcellularLocation>
        <location evidence="1 9">Endoplasmic reticulum membrane</location>
        <topology evidence="1 9">Multi-pass membrane protein</topology>
    </subcellularLocation>
</comment>
<reference evidence="10" key="1">
    <citation type="journal article" date="2020" name="bioRxiv">
        <title>Hybrid origin of Populus tomentosa Carr. identified through genome sequencing and phylogenomic analysis.</title>
        <authorList>
            <person name="An X."/>
            <person name="Gao K."/>
            <person name="Chen Z."/>
            <person name="Li J."/>
            <person name="Yang X."/>
            <person name="Yang X."/>
            <person name="Zhou J."/>
            <person name="Guo T."/>
            <person name="Zhao T."/>
            <person name="Huang S."/>
            <person name="Miao D."/>
            <person name="Khan W.U."/>
            <person name="Rao P."/>
            <person name="Ye M."/>
            <person name="Lei B."/>
            <person name="Liao W."/>
            <person name="Wang J."/>
            <person name="Ji L."/>
            <person name="Li Y."/>
            <person name="Guo B."/>
            <person name="Mustafa N.S."/>
            <person name="Li S."/>
            <person name="Yun Q."/>
            <person name="Keller S.R."/>
            <person name="Mao J."/>
            <person name="Zhang R."/>
            <person name="Strauss S.H."/>
        </authorList>
    </citation>
    <scope>NUCLEOTIDE SEQUENCE</scope>
    <source>
        <strain evidence="10">GM15</strain>
        <tissue evidence="10">Leaf</tissue>
    </source>
</reference>
<dbReference type="Pfam" id="PF04506">
    <property type="entry name" value="Rft-1"/>
    <property type="match status" value="1"/>
</dbReference>
<evidence type="ECO:0000256" key="1">
    <source>
        <dbReference type="ARBA" id="ARBA00004477"/>
    </source>
</evidence>
<dbReference type="GO" id="GO:0006488">
    <property type="term" value="P:dolichol-linked oligosaccharide biosynthetic process"/>
    <property type="evidence" value="ECO:0007669"/>
    <property type="project" value="InterPro"/>
</dbReference>
<gene>
    <name evidence="10" type="ORF">POTOM_012028</name>
</gene>
<dbReference type="OrthoDB" id="9979195at2759"/>
<keyword evidence="5" id="KW-0256">Endoplasmic reticulum</keyword>
<comment type="similarity">
    <text evidence="3 9">Belongs to the RFT1 family.</text>
</comment>
<evidence type="ECO:0000256" key="4">
    <source>
        <dbReference type="ARBA" id="ARBA00022692"/>
    </source>
</evidence>
<name>A0A8X8A4H3_POPTO</name>
<evidence type="ECO:0000256" key="9">
    <source>
        <dbReference type="RuleBase" id="RU365067"/>
    </source>
</evidence>
<dbReference type="InterPro" id="IPR007594">
    <property type="entry name" value="RFT1"/>
</dbReference>
<proteinExistence type="inferred from homology"/>
<feature type="transmembrane region" description="Helical" evidence="9">
    <location>
        <begin position="64"/>
        <end position="81"/>
    </location>
</feature>
<dbReference type="EMBL" id="JAAWWB010000005">
    <property type="protein sequence ID" value="KAG6782618.1"/>
    <property type="molecule type" value="Genomic_DNA"/>
</dbReference>
<accession>A0A8X8A4H3</accession>
<dbReference type="Proteomes" id="UP000886885">
    <property type="component" value="Chromosome 3A"/>
</dbReference>
<evidence type="ECO:0000256" key="7">
    <source>
        <dbReference type="ARBA" id="ARBA00023136"/>
    </source>
</evidence>
<dbReference type="PANTHER" id="PTHR13117:SF5">
    <property type="entry name" value="PROTEIN RFT1 HOMOLOG"/>
    <property type="match status" value="1"/>
</dbReference>
<evidence type="ECO:0000256" key="3">
    <source>
        <dbReference type="ARBA" id="ARBA00010288"/>
    </source>
</evidence>
<protein>
    <recommendedName>
        <fullName evidence="9">Protein RFT1 homolog</fullName>
    </recommendedName>
</protein>
<feature type="transmembrane region" description="Helical" evidence="9">
    <location>
        <begin position="93"/>
        <end position="113"/>
    </location>
</feature>
<comment type="caution">
    <text evidence="10">The sequence shown here is derived from an EMBL/GenBank/DDBJ whole genome shotgun (WGS) entry which is preliminary data.</text>
</comment>
<keyword evidence="4 9" id="KW-0812">Transmembrane</keyword>
<evidence type="ECO:0000313" key="10">
    <source>
        <dbReference type="EMBL" id="KAG6782618.1"/>
    </source>
</evidence>
<dbReference type="GO" id="GO:0034203">
    <property type="term" value="P:glycolipid translocation"/>
    <property type="evidence" value="ECO:0007669"/>
    <property type="project" value="TreeGrafter"/>
</dbReference>
<evidence type="ECO:0000256" key="8">
    <source>
        <dbReference type="ARBA" id="ARBA00045912"/>
    </source>
</evidence>
<evidence type="ECO:0000313" key="11">
    <source>
        <dbReference type="Proteomes" id="UP000886885"/>
    </source>
</evidence>
<dbReference type="AlphaFoldDB" id="A0A8X8A4H3"/>
<comment type="pathway">
    <text evidence="2">Protein modification; protein glycosylation.</text>
</comment>
<evidence type="ECO:0000256" key="5">
    <source>
        <dbReference type="ARBA" id="ARBA00022824"/>
    </source>
</evidence>
<feature type="transmembrane region" description="Helical" evidence="9">
    <location>
        <begin position="21"/>
        <end position="40"/>
    </location>
</feature>
<comment type="function">
    <text evidence="8 9">Intramembrane glycolipid transporter that operates in the biosynthetic pathway of dolichol-linked oligosaccharides, the glycan precursors employed in protein asparagine (N)-glycosylation. The sequential addition of sugars to dolichol pyrophosphate produces dolichol-linked oligosaccharides containing fourteen sugars, including two GlcNAcs, nine mannoses and three glucoses. Once assembled, the oligosaccharide is transferred from the lipid to nascent proteins by oligosaccharyltransferases. The assembly of dolichol-linked oligosaccharides begins on the cytosolic side of the endoplasmic reticulum membrane and finishes in its lumen. RFT1 could mediate the translocation of the cytosolically oriented intermediate DolPP-GlcNAc2Man5, produced by ALG11, into the ER lumen where dolichol-linked oligosaccharides assembly continues. However, the intramembrane lipid transporter activity could not be confirmed in vitro.</text>
</comment>
<keyword evidence="7 9" id="KW-0472">Membrane</keyword>
<dbReference type="GO" id="GO:0005789">
    <property type="term" value="C:endoplasmic reticulum membrane"/>
    <property type="evidence" value="ECO:0007669"/>
    <property type="project" value="UniProtKB-SubCell"/>
</dbReference>
<feature type="transmembrane region" description="Helical" evidence="9">
    <location>
        <begin position="133"/>
        <end position="150"/>
    </location>
</feature>
<organism evidence="10 11">
    <name type="scientific">Populus tomentosa</name>
    <name type="common">Chinese white poplar</name>
    <dbReference type="NCBI Taxonomy" id="118781"/>
    <lineage>
        <taxon>Eukaryota</taxon>
        <taxon>Viridiplantae</taxon>
        <taxon>Streptophyta</taxon>
        <taxon>Embryophyta</taxon>
        <taxon>Tracheophyta</taxon>
        <taxon>Spermatophyta</taxon>
        <taxon>Magnoliopsida</taxon>
        <taxon>eudicotyledons</taxon>
        <taxon>Gunneridae</taxon>
        <taxon>Pentapetalae</taxon>
        <taxon>rosids</taxon>
        <taxon>fabids</taxon>
        <taxon>Malpighiales</taxon>
        <taxon>Salicaceae</taxon>
        <taxon>Saliceae</taxon>
        <taxon>Populus</taxon>
    </lineage>
</organism>